<gene>
    <name evidence="1" type="ORF">RPERSI_LOCUS13257</name>
</gene>
<feature type="non-terminal residue" evidence="1">
    <location>
        <position position="62"/>
    </location>
</feature>
<comment type="caution">
    <text evidence="1">The sequence shown here is derived from an EMBL/GenBank/DDBJ whole genome shotgun (WGS) entry which is preliminary data.</text>
</comment>
<keyword evidence="2" id="KW-1185">Reference proteome</keyword>
<feature type="non-terminal residue" evidence="1">
    <location>
        <position position="1"/>
    </location>
</feature>
<protein>
    <submittedName>
        <fullName evidence="1">13446_t:CDS:1</fullName>
    </submittedName>
</protein>
<dbReference type="Proteomes" id="UP000789920">
    <property type="component" value="Unassembled WGS sequence"/>
</dbReference>
<accession>A0ACA9QEL7</accession>
<evidence type="ECO:0000313" key="1">
    <source>
        <dbReference type="EMBL" id="CAG8742116.1"/>
    </source>
</evidence>
<proteinExistence type="predicted"/>
<organism evidence="1 2">
    <name type="scientific">Racocetra persica</name>
    <dbReference type="NCBI Taxonomy" id="160502"/>
    <lineage>
        <taxon>Eukaryota</taxon>
        <taxon>Fungi</taxon>
        <taxon>Fungi incertae sedis</taxon>
        <taxon>Mucoromycota</taxon>
        <taxon>Glomeromycotina</taxon>
        <taxon>Glomeromycetes</taxon>
        <taxon>Diversisporales</taxon>
        <taxon>Gigasporaceae</taxon>
        <taxon>Racocetra</taxon>
    </lineage>
</organism>
<name>A0ACA9QEL7_9GLOM</name>
<dbReference type="EMBL" id="CAJVQC010029231">
    <property type="protein sequence ID" value="CAG8742116.1"/>
    <property type="molecule type" value="Genomic_DNA"/>
</dbReference>
<sequence length="62" mass="6512">DATHENPAQIQKSHGNMVFSKTYAMIVRNALNTKSGPVVARGGLDNALNGMFSVAHLSALCG</sequence>
<reference evidence="1" key="1">
    <citation type="submission" date="2021-06" db="EMBL/GenBank/DDBJ databases">
        <authorList>
            <person name="Kallberg Y."/>
            <person name="Tangrot J."/>
            <person name="Rosling A."/>
        </authorList>
    </citation>
    <scope>NUCLEOTIDE SEQUENCE</scope>
    <source>
        <strain evidence="1">MA461A</strain>
    </source>
</reference>
<evidence type="ECO:0000313" key="2">
    <source>
        <dbReference type="Proteomes" id="UP000789920"/>
    </source>
</evidence>